<evidence type="ECO:0000256" key="13">
    <source>
        <dbReference type="SAM" id="MobiDB-lite"/>
    </source>
</evidence>
<dbReference type="Pfam" id="PF00168">
    <property type="entry name" value="C2"/>
    <property type="match status" value="2"/>
</dbReference>
<evidence type="ECO:0000313" key="17">
    <source>
        <dbReference type="EMBL" id="CAI8599605.1"/>
    </source>
</evidence>
<keyword evidence="7" id="KW-0106">Calcium</keyword>
<sequence length="572" mass="64523">MGFISGMFIGFTIGILLIIAFARQESTRSKRRTDLAKTIARFARMTVEDSRKLLPPNFYPPWLNWLNVQLQKIWPFVDEAASELIRNNVEPILEQYRPVILSSLTFSKLTLGNVAPQFTGISIIEEDSGPNGITMEFDMQWDGTPNIVLDIKTKVGVVLPVQVKNIGFTGVFRLIFKPLVNEFPAFGAVCFSLREKKALDFTLKVVGGDISSLPGISDAIEETIRDAIEDSITWPVRKIIPIIPGDYSNLELKPIGILDVKLVQAKNLANKDIIGKSDPYAVVFVRPLRNKTKTSKTISNQLNPIWNEHFEFVIEDASTQHLTIRIFDDEGIQAAELIGCAQVSLKDLEPGKVKDVWLKLVKDLEIQRDNKYRGEVHLELLYCPHGVENTFKSPFSPDYNLTTFEKTLKSGSSDLEDDDISISSSRSSSRPSSQSSSRRRNSVIVRGVLSVTVISAEDLPVVDFMGKADPFVVLSLKKSEKKVKTRVVNETLNPVWNQTFDFVVEDGLHDMLIVELWDHDTFGKEKMGKVIMTLTKVILEGEYHETFILDDAKSGKINLHLRWTAQHKYREP</sequence>
<evidence type="ECO:0000256" key="11">
    <source>
        <dbReference type="ARBA" id="ARBA00023136"/>
    </source>
</evidence>
<evidence type="ECO:0000256" key="8">
    <source>
        <dbReference type="ARBA" id="ARBA00022989"/>
    </source>
</evidence>
<evidence type="ECO:0000256" key="10">
    <source>
        <dbReference type="ARBA" id="ARBA00023121"/>
    </source>
</evidence>
<dbReference type="InterPro" id="IPR045050">
    <property type="entry name" value="Synaptotagmin_plant"/>
</dbReference>
<dbReference type="FunFam" id="2.60.40.150:FF:000100">
    <property type="entry name" value="Extended synaptotagmin-2"/>
    <property type="match status" value="1"/>
</dbReference>
<evidence type="ECO:0000256" key="1">
    <source>
        <dbReference type="ARBA" id="ARBA00004167"/>
    </source>
</evidence>
<dbReference type="PROSITE" id="PS50004">
    <property type="entry name" value="C2"/>
    <property type="match status" value="2"/>
</dbReference>
<dbReference type="InterPro" id="IPR039010">
    <property type="entry name" value="Synaptotagmin_SMP"/>
</dbReference>
<dbReference type="GO" id="GO:0016020">
    <property type="term" value="C:membrane"/>
    <property type="evidence" value="ECO:0007669"/>
    <property type="project" value="UniProtKB-SubCell"/>
</dbReference>
<keyword evidence="18" id="KW-1185">Reference proteome</keyword>
<dbReference type="AlphaFoldDB" id="A0AAV0ZM04"/>
<dbReference type="Proteomes" id="UP001157006">
    <property type="component" value="Chromosome 2"/>
</dbReference>
<feature type="compositionally biased region" description="Low complexity" evidence="13">
    <location>
        <begin position="421"/>
        <end position="436"/>
    </location>
</feature>
<feature type="domain" description="C2" evidence="15">
    <location>
        <begin position="429"/>
        <end position="547"/>
    </location>
</feature>
<evidence type="ECO:0000256" key="3">
    <source>
        <dbReference type="ARBA" id="ARBA00022448"/>
    </source>
</evidence>
<evidence type="ECO:0000256" key="6">
    <source>
        <dbReference type="ARBA" id="ARBA00022737"/>
    </source>
</evidence>
<accession>A0AAV0ZM04</accession>
<evidence type="ECO:0000256" key="5">
    <source>
        <dbReference type="ARBA" id="ARBA00022723"/>
    </source>
</evidence>
<dbReference type="PANTHER" id="PTHR10774:SF178">
    <property type="entry name" value="SYNAPTOTAGMIN-4"/>
    <property type="match status" value="1"/>
</dbReference>
<feature type="domain" description="C2" evidence="15">
    <location>
        <begin position="237"/>
        <end position="358"/>
    </location>
</feature>
<dbReference type="SMART" id="SM00239">
    <property type="entry name" value="C2"/>
    <property type="match status" value="2"/>
</dbReference>
<dbReference type="Gene3D" id="2.60.40.150">
    <property type="entry name" value="C2 domain"/>
    <property type="match status" value="2"/>
</dbReference>
<dbReference type="InterPro" id="IPR031468">
    <property type="entry name" value="SMP_LBD"/>
</dbReference>
<keyword evidence="6" id="KW-0677">Repeat</keyword>
<dbReference type="GO" id="GO:0005783">
    <property type="term" value="C:endoplasmic reticulum"/>
    <property type="evidence" value="ECO:0007669"/>
    <property type="project" value="TreeGrafter"/>
</dbReference>
<dbReference type="CDD" id="cd00030">
    <property type="entry name" value="C2"/>
    <property type="match status" value="2"/>
</dbReference>
<keyword evidence="11 14" id="KW-0472">Membrane</keyword>
<name>A0AAV0ZM04_VICFA</name>
<dbReference type="GO" id="GO:0046872">
    <property type="term" value="F:metal ion binding"/>
    <property type="evidence" value="ECO:0007669"/>
    <property type="project" value="UniProtKB-KW"/>
</dbReference>
<organism evidence="17 18">
    <name type="scientific">Vicia faba</name>
    <name type="common">Broad bean</name>
    <name type="synonym">Faba vulgaris</name>
    <dbReference type="NCBI Taxonomy" id="3906"/>
    <lineage>
        <taxon>Eukaryota</taxon>
        <taxon>Viridiplantae</taxon>
        <taxon>Streptophyta</taxon>
        <taxon>Embryophyta</taxon>
        <taxon>Tracheophyta</taxon>
        <taxon>Spermatophyta</taxon>
        <taxon>Magnoliopsida</taxon>
        <taxon>eudicotyledons</taxon>
        <taxon>Gunneridae</taxon>
        <taxon>Pentapetalae</taxon>
        <taxon>rosids</taxon>
        <taxon>fabids</taxon>
        <taxon>Fabales</taxon>
        <taxon>Fabaceae</taxon>
        <taxon>Papilionoideae</taxon>
        <taxon>50 kb inversion clade</taxon>
        <taxon>NPAAA clade</taxon>
        <taxon>Hologalegina</taxon>
        <taxon>IRL clade</taxon>
        <taxon>Fabeae</taxon>
        <taxon>Vicia</taxon>
    </lineage>
</organism>
<dbReference type="PROSITE" id="PS51847">
    <property type="entry name" value="SMP"/>
    <property type="match status" value="1"/>
</dbReference>
<comment type="subcellular location">
    <subcellularLocation>
        <location evidence="1">Membrane</location>
        <topology evidence="1">Single-pass membrane protein</topology>
    </subcellularLocation>
</comment>
<evidence type="ECO:0000313" key="18">
    <source>
        <dbReference type="Proteomes" id="UP001157006"/>
    </source>
</evidence>
<evidence type="ECO:0000256" key="12">
    <source>
        <dbReference type="ARBA" id="ARBA00058920"/>
    </source>
</evidence>
<evidence type="ECO:0000259" key="16">
    <source>
        <dbReference type="PROSITE" id="PS51847"/>
    </source>
</evidence>
<evidence type="ECO:0000256" key="7">
    <source>
        <dbReference type="ARBA" id="ARBA00022837"/>
    </source>
</evidence>
<protein>
    <submittedName>
        <fullName evidence="17">Uncharacterized protein</fullName>
    </submittedName>
</protein>
<evidence type="ECO:0000259" key="15">
    <source>
        <dbReference type="PROSITE" id="PS50004"/>
    </source>
</evidence>
<dbReference type="PRINTS" id="PR00360">
    <property type="entry name" value="C2DOMAIN"/>
</dbReference>
<feature type="domain" description="SMP-LTD" evidence="16">
    <location>
        <begin position="59"/>
        <end position="243"/>
    </location>
</feature>
<feature type="transmembrane region" description="Helical" evidence="14">
    <location>
        <begin position="6"/>
        <end position="22"/>
    </location>
</feature>
<comment type="similarity">
    <text evidence="2">Belongs to the synaptotagmin family.</text>
</comment>
<reference evidence="17 18" key="1">
    <citation type="submission" date="2023-01" db="EMBL/GenBank/DDBJ databases">
        <authorList>
            <person name="Kreplak J."/>
        </authorList>
    </citation>
    <scope>NUCLEOTIDE SEQUENCE [LARGE SCALE GENOMIC DNA]</scope>
</reference>
<evidence type="ECO:0000256" key="14">
    <source>
        <dbReference type="SAM" id="Phobius"/>
    </source>
</evidence>
<dbReference type="CDD" id="cd21677">
    <property type="entry name" value="SMP_SYT"/>
    <property type="match status" value="1"/>
</dbReference>
<keyword evidence="9" id="KW-0445">Lipid transport</keyword>
<keyword evidence="8 14" id="KW-1133">Transmembrane helix</keyword>
<proteinExistence type="inferred from homology"/>
<evidence type="ECO:0000256" key="2">
    <source>
        <dbReference type="ARBA" id="ARBA00006996"/>
    </source>
</evidence>
<dbReference type="Pfam" id="PF17047">
    <property type="entry name" value="SMP_LBD"/>
    <property type="match status" value="1"/>
</dbReference>
<dbReference type="FunFam" id="2.60.40.150:FF:000135">
    <property type="entry name" value="Plant synaptotagmin"/>
    <property type="match status" value="1"/>
</dbReference>
<keyword evidence="5" id="KW-0479">Metal-binding</keyword>
<keyword evidence="4 14" id="KW-0812">Transmembrane</keyword>
<keyword evidence="10" id="KW-0446">Lipid-binding</keyword>
<gene>
    <name evidence="17" type="ORF">VFH_II182880</name>
</gene>
<dbReference type="SUPFAM" id="SSF49562">
    <property type="entry name" value="C2 domain (Calcium/lipid-binding domain, CaLB)"/>
    <property type="match status" value="2"/>
</dbReference>
<feature type="region of interest" description="Disordered" evidence="13">
    <location>
        <begin position="411"/>
        <end position="439"/>
    </location>
</feature>
<dbReference type="GO" id="GO:0008289">
    <property type="term" value="F:lipid binding"/>
    <property type="evidence" value="ECO:0007669"/>
    <property type="project" value="UniProtKB-KW"/>
</dbReference>
<evidence type="ECO:0000256" key="4">
    <source>
        <dbReference type="ARBA" id="ARBA00022692"/>
    </source>
</evidence>
<comment type="function">
    <text evidence="12">May be involved in membrane trafficking.</text>
</comment>
<dbReference type="GO" id="GO:0006869">
    <property type="term" value="P:lipid transport"/>
    <property type="evidence" value="ECO:0007669"/>
    <property type="project" value="UniProtKB-KW"/>
</dbReference>
<keyword evidence="3" id="KW-0813">Transport</keyword>
<evidence type="ECO:0000256" key="9">
    <source>
        <dbReference type="ARBA" id="ARBA00023055"/>
    </source>
</evidence>
<dbReference type="InterPro" id="IPR000008">
    <property type="entry name" value="C2_dom"/>
</dbReference>
<dbReference type="EMBL" id="OX451737">
    <property type="protein sequence ID" value="CAI8599605.1"/>
    <property type="molecule type" value="Genomic_DNA"/>
</dbReference>
<dbReference type="InterPro" id="IPR035892">
    <property type="entry name" value="C2_domain_sf"/>
</dbReference>
<dbReference type="PANTHER" id="PTHR10774">
    <property type="entry name" value="EXTENDED SYNAPTOTAGMIN-RELATED"/>
    <property type="match status" value="1"/>
</dbReference>